<dbReference type="PANTHER" id="PTHR30472">
    <property type="entry name" value="FERRIC ENTEROBACTIN TRANSPORT SYSTEM PERMEASE PROTEIN"/>
    <property type="match status" value="1"/>
</dbReference>
<feature type="transmembrane region" description="Helical" evidence="8">
    <location>
        <begin position="152"/>
        <end position="172"/>
    </location>
</feature>
<feature type="transmembrane region" description="Helical" evidence="8">
    <location>
        <begin position="242"/>
        <end position="262"/>
    </location>
</feature>
<dbReference type="PANTHER" id="PTHR30472:SF19">
    <property type="entry name" value="PETROBACTIN IMPORT SYSTEM PERMEASE PROTEIN YCLO"/>
    <property type="match status" value="1"/>
</dbReference>
<comment type="subcellular location">
    <subcellularLocation>
        <location evidence="1">Cell membrane</location>
        <topology evidence="1">Multi-pass membrane protein</topology>
    </subcellularLocation>
</comment>
<dbReference type="GO" id="GO:0022857">
    <property type="term" value="F:transmembrane transporter activity"/>
    <property type="evidence" value="ECO:0007669"/>
    <property type="project" value="InterPro"/>
</dbReference>
<evidence type="ECO:0000256" key="3">
    <source>
        <dbReference type="ARBA" id="ARBA00022448"/>
    </source>
</evidence>
<name>A0A5B8G2K4_9RHOB</name>
<feature type="transmembrane region" description="Helical" evidence="8">
    <location>
        <begin position="20"/>
        <end position="41"/>
    </location>
</feature>
<dbReference type="Pfam" id="PF01032">
    <property type="entry name" value="FecCD"/>
    <property type="match status" value="1"/>
</dbReference>
<gene>
    <name evidence="9" type="ORF">FDP22_04710</name>
</gene>
<proteinExistence type="inferred from homology"/>
<evidence type="ECO:0000313" key="9">
    <source>
        <dbReference type="EMBL" id="QDL93589.1"/>
    </source>
</evidence>
<feature type="transmembrane region" description="Helical" evidence="8">
    <location>
        <begin position="53"/>
        <end position="76"/>
    </location>
</feature>
<feature type="transmembrane region" description="Helical" evidence="8">
    <location>
        <begin position="268"/>
        <end position="289"/>
    </location>
</feature>
<organism evidence="9 10">
    <name type="scientific">Paroceanicella profunda</name>
    <dbReference type="NCBI Taxonomy" id="2579971"/>
    <lineage>
        <taxon>Bacteria</taxon>
        <taxon>Pseudomonadati</taxon>
        <taxon>Pseudomonadota</taxon>
        <taxon>Alphaproteobacteria</taxon>
        <taxon>Rhodobacterales</taxon>
        <taxon>Paracoccaceae</taxon>
        <taxon>Paroceanicella</taxon>
    </lineage>
</organism>
<evidence type="ECO:0000256" key="1">
    <source>
        <dbReference type="ARBA" id="ARBA00004651"/>
    </source>
</evidence>
<feature type="transmembrane region" description="Helical" evidence="8">
    <location>
        <begin position="82"/>
        <end position="102"/>
    </location>
</feature>
<dbReference type="Proteomes" id="UP000305888">
    <property type="component" value="Chromosome"/>
</dbReference>
<feature type="transmembrane region" description="Helical" evidence="8">
    <location>
        <begin position="216"/>
        <end position="235"/>
    </location>
</feature>
<dbReference type="InterPro" id="IPR037294">
    <property type="entry name" value="ABC_BtuC-like"/>
</dbReference>
<dbReference type="SUPFAM" id="SSF81345">
    <property type="entry name" value="ABC transporter involved in vitamin B12 uptake, BtuC"/>
    <property type="match status" value="1"/>
</dbReference>
<accession>A0A5B8G2K4</accession>
<sequence>MLWDAKGPWSFLLPFRGTKLAALLLVGYAVAVSTVVFQSVTGNRILTPAIMGFDALFILIQSVLAFGLGGLAVSGLDPRVMFLAQVAVMTGFALALYAWLFLKGGRSLHLVLLVGIVLGILFRSVAGLLQRLMDPGAFLTLQDRLFASFNTVNPTLLGLSALIVAGVSLAGLGRLHRLDVLHLGREGAINLGLDHRRTVLGCLAVVSVLVSVSTALVGPVTFLGLLVANLAWMLVRSHRHALVIPAAVLIAAICLVGGQAVLEHGFGMATALGILMEFFGGLFFLFLLLRGALR</sequence>
<dbReference type="OrthoDB" id="9796260at2"/>
<dbReference type="KEGG" id="ppru:FDP22_04710"/>
<dbReference type="EMBL" id="CP040818">
    <property type="protein sequence ID" value="QDL93589.1"/>
    <property type="molecule type" value="Genomic_DNA"/>
</dbReference>
<comment type="similarity">
    <text evidence="2">Belongs to the binding-protein-dependent transport system permease family. FecCD subfamily.</text>
</comment>
<feature type="transmembrane region" description="Helical" evidence="8">
    <location>
        <begin position="109"/>
        <end position="132"/>
    </location>
</feature>
<keyword evidence="6 8" id="KW-1133">Transmembrane helix</keyword>
<keyword evidence="10" id="KW-1185">Reference proteome</keyword>
<dbReference type="GO" id="GO:0005886">
    <property type="term" value="C:plasma membrane"/>
    <property type="evidence" value="ECO:0007669"/>
    <property type="project" value="UniProtKB-SubCell"/>
</dbReference>
<evidence type="ECO:0000256" key="8">
    <source>
        <dbReference type="SAM" id="Phobius"/>
    </source>
</evidence>
<keyword evidence="5 8" id="KW-0812">Transmembrane</keyword>
<dbReference type="AlphaFoldDB" id="A0A5B8G2K4"/>
<evidence type="ECO:0000256" key="7">
    <source>
        <dbReference type="ARBA" id="ARBA00023136"/>
    </source>
</evidence>
<dbReference type="GO" id="GO:0033214">
    <property type="term" value="P:siderophore-iron import into cell"/>
    <property type="evidence" value="ECO:0007669"/>
    <property type="project" value="TreeGrafter"/>
</dbReference>
<keyword evidence="4" id="KW-1003">Cell membrane</keyword>
<dbReference type="InterPro" id="IPR000522">
    <property type="entry name" value="ABC_transptr_permease_BtuC"/>
</dbReference>
<keyword evidence="7 8" id="KW-0472">Membrane</keyword>
<protein>
    <submittedName>
        <fullName evidence="9">Iron chelate uptake ABC transporter family permease subunit</fullName>
    </submittedName>
</protein>
<evidence type="ECO:0000313" key="10">
    <source>
        <dbReference type="Proteomes" id="UP000305888"/>
    </source>
</evidence>
<evidence type="ECO:0000256" key="6">
    <source>
        <dbReference type="ARBA" id="ARBA00022989"/>
    </source>
</evidence>
<reference evidence="9 10" key="1">
    <citation type="submission" date="2019-06" db="EMBL/GenBank/DDBJ databases">
        <title>Genome sequence of Rhodobacteraceae bacterium D4M1.</title>
        <authorList>
            <person name="Cao J."/>
        </authorList>
    </citation>
    <scope>NUCLEOTIDE SEQUENCE [LARGE SCALE GENOMIC DNA]</scope>
    <source>
        <strain evidence="9 10">D4M1</strain>
    </source>
</reference>
<evidence type="ECO:0000256" key="5">
    <source>
        <dbReference type="ARBA" id="ARBA00022692"/>
    </source>
</evidence>
<keyword evidence="3" id="KW-0813">Transport</keyword>
<dbReference type="Gene3D" id="1.10.3470.10">
    <property type="entry name" value="ABC transporter involved in vitamin B12 uptake, BtuC"/>
    <property type="match status" value="1"/>
</dbReference>
<evidence type="ECO:0000256" key="2">
    <source>
        <dbReference type="ARBA" id="ARBA00007935"/>
    </source>
</evidence>
<evidence type="ECO:0000256" key="4">
    <source>
        <dbReference type="ARBA" id="ARBA00022475"/>
    </source>
</evidence>